<evidence type="ECO:0000313" key="3">
    <source>
        <dbReference type="Proteomes" id="UP001221092"/>
    </source>
</evidence>
<organism evidence="2 3">
    <name type="scientific">Bacillus paranthracis</name>
    <dbReference type="NCBI Taxonomy" id="2026186"/>
    <lineage>
        <taxon>Bacteria</taxon>
        <taxon>Bacillati</taxon>
        <taxon>Bacillota</taxon>
        <taxon>Bacilli</taxon>
        <taxon>Bacillales</taxon>
        <taxon>Bacillaceae</taxon>
        <taxon>Bacillus</taxon>
        <taxon>Bacillus cereus group</taxon>
    </lineage>
</organism>
<sequence length="99" mass="11423">MFADLSLNPRRLCNFLFDILLLSFAMCYAVVMLPKANLSDGQLLVTCIVAIGFVYFMRTTAQKWTFKIFDKVMNRFGKVAGWSLWLSFTGVFIYLLFVL</sequence>
<keyword evidence="1" id="KW-0812">Transmembrane</keyword>
<evidence type="ECO:0000256" key="1">
    <source>
        <dbReference type="SAM" id="Phobius"/>
    </source>
</evidence>
<name>A0AAX3QKC5_9BACI</name>
<reference evidence="2" key="1">
    <citation type="submission" date="2023-03" db="EMBL/GenBank/DDBJ databases">
        <authorList>
            <person name="Liu Z."/>
        </authorList>
    </citation>
    <scope>NUCLEOTIDE SEQUENCE</scope>
    <source>
        <strain evidence="2">Bc006</strain>
        <plasmid evidence="2">p.BC006.3</plasmid>
    </source>
</reference>
<dbReference type="EMBL" id="CP119632">
    <property type="protein sequence ID" value="WES09762.1"/>
    <property type="molecule type" value="Genomic_DNA"/>
</dbReference>
<keyword evidence="1" id="KW-0472">Membrane</keyword>
<feature type="transmembrane region" description="Helical" evidence="1">
    <location>
        <begin position="39"/>
        <end position="58"/>
    </location>
</feature>
<dbReference type="AlphaFoldDB" id="A0AAX3QKC5"/>
<evidence type="ECO:0000313" key="2">
    <source>
        <dbReference type="EMBL" id="WES09762.1"/>
    </source>
</evidence>
<proteinExistence type="predicted"/>
<protein>
    <recommendedName>
        <fullName evidence="4">RDD family protein</fullName>
    </recommendedName>
</protein>
<geneLocation type="plasmid" evidence="2 3">
    <name>p.BC006.3</name>
</geneLocation>
<accession>A0AAX3QKC5</accession>
<evidence type="ECO:0008006" key="4">
    <source>
        <dbReference type="Google" id="ProtNLM"/>
    </source>
</evidence>
<dbReference type="RefSeq" id="WP_276105349.1">
    <property type="nucleotide sequence ID" value="NZ_CP119632.1"/>
</dbReference>
<gene>
    <name evidence="2" type="ORF">P3K65_28145</name>
</gene>
<keyword evidence="2" id="KW-0614">Plasmid</keyword>
<keyword evidence="1" id="KW-1133">Transmembrane helix</keyword>
<feature type="transmembrane region" description="Helical" evidence="1">
    <location>
        <begin position="12"/>
        <end position="33"/>
    </location>
</feature>
<feature type="transmembrane region" description="Helical" evidence="1">
    <location>
        <begin position="79"/>
        <end position="97"/>
    </location>
</feature>
<dbReference type="Proteomes" id="UP001221092">
    <property type="component" value="Plasmid p.BC006.3"/>
</dbReference>